<dbReference type="Pfam" id="PF11167">
    <property type="entry name" value="DUF2953"/>
    <property type="match status" value="1"/>
</dbReference>
<feature type="transmembrane region" description="Helical" evidence="1">
    <location>
        <begin position="151"/>
        <end position="170"/>
    </location>
</feature>
<name>A0A343JAZ8_9CLOT</name>
<sequence length="185" mass="21731">MKIILFFLLITIVLFLPIPFKIYISFEDNELIVKLYNKKIFTFGENLKKSSSNKTKKKEPKIKFYKNKKLSPKKLITKMKNSKFKPYLNFQGFLSFGLEDAALCAILYGISCNFTYILKVILSKFLNLKFFNMSIEPKFNTKTLFFNIRSIFYLSIANIIYILILILNSFEIIEGTLKKEEKLHG</sequence>
<gene>
    <name evidence="2" type="ORF">BEN51_04195</name>
</gene>
<keyword evidence="1" id="KW-0812">Transmembrane</keyword>
<dbReference type="RefSeq" id="WP_164704084.1">
    <property type="nucleotide sequence ID" value="NZ_CP016786.1"/>
</dbReference>
<dbReference type="KEGG" id="cia:BEN51_04195"/>
<evidence type="ECO:0008006" key="4">
    <source>
        <dbReference type="Google" id="ProtNLM"/>
    </source>
</evidence>
<dbReference type="InterPro" id="IPR021338">
    <property type="entry name" value="DUF2953"/>
</dbReference>
<evidence type="ECO:0000313" key="2">
    <source>
        <dbReference type="EMBL" id="ASW42706.1"/>
    </source>
</evidence>
<evidence type="ECO:0000256" key="1">
    <source>
        <dbReference type="SAM" id="Phobius"/>
    </source>
</evidence>
<evidence type="ECO:0000313" key="3">
    <source>
        <dbReference type="Proteomes" id="UP000264883"/>
    </source>
</evidence>
<reference evidence="2 3" key="1">
    <citation type="submission" date="2016-08" db="EMBL/GenBank/DDBJ databases">
        <title>Complete Genome Sequence Of The Indigo Reducing Clostridium isatidis DSM15098.</title>
        <authorList>
            <person name="Little G.T."/>
            <person name="Minton N.P."/>
        </authorList>
    </citation>
    <scope>NUCLEOTIDE SEQUENCE [LARGE SCALE GENOMIC DNA]</scope>
    <source>
        <strain evidence="2 3">DSM 15098</strain>
    </source>
</reference>
<accession>A0A343JAZ8</accession>
<keyword evidence="1" id="KW-0472">Membrane</keyword>
<organism evidence="2 3">
    <name type="scientific">Clostridium isatidis</name>
    <dbReference type="NCBI Taxonomy" id="182773"/>
    <lineage>
        <taxon>Bacteria</taxon>
        <taxon>Bacillati</taxon>
        <taxon>Bacillota</taxon>
        <taxon>Clostridia</taxon>
        <taxon>Eubacteriales</taxon>
        <taxon>Clostridiaceae</taxon>
        <taxon>Clostridium</taxon>
    </lineage>
</organism>
<dbReference type="EMBL" id="CP016786">
    <property type="protein sequence ID" value="ASW42706.1"/>
    <property type="molecule type" value="Genomic_DNA"/>
</dbReference>
<feature type="transmembrane region" description="Helical" evidence="1">
    <location>
        <begin position="6"/>
        <end position="24"/>
    </location>
</feature>
<proteinExistence type="predicted"/>
<dbReference type="Proteomes" id="UP000264883">
    <property type="component" value="Chromosome"/>
</dbReference>
<keyword evidence="1" id="KW-1133">Transmembrane helix</keyword>
<protein>
    <recommendedName>
        <fullName evidence="4">DUF2953 domain-containing protein</fullName>
    </recommendedName>
</protein>
<keyword evidence="3" id="KW-1185">Reference proteome</keyword>
<dbReference type="AlphaFoldDB" id="A0A343JAZ8"/>